<dbReference type="Proteomes" id="UP000199035">
    <property type="component" value="Unassembled WGS sequence"/>
</dbReference>
<reference evidence="2" key="1">
    <citation type="submission" date="2016-10" db="EMBL/GenBank/DDBJ databases">
        <authorList>
            <person name="Varghese N."/>
            <person name="Submissions S."/>
        </authorList>
    </citation>
    <scope>NUCLEOTIDE SEQUENCE [LARGE SCALE GENOMIC DNA]</scope>
    <source>
        <strain evidence="2">ANC 5109</strain>
    </source>
</reference>
<accession>A0A1H3IDT4</accession>
<evidence type="ECO:0008006" key="3">
    <source>
        <dbReference type="Google" id="ProtNLM"/>
    </source>
</evidence>
<protein>
    <recommendedName>
        <fullName evidence="3">DUF4259 domain-containing protein</fullName>
    </recommendedName>
</protein>
<evidence type="ECO:0000313" key="1">
    <source>
        <dbReference type="EMBL" id="SDY25866.1"/>
    </source>
</evidence>
<dbReference type="InterPro" id="IPR025355">
    <property type="entry name" value="DUF4259"/>
</dbReference>
<dbReference type="Pfam" id="PF14078">
    <property type="entry name" value="DUF4259"/>
    <property type="match status" value="1"/>
</dbReference>
<sequence length="138" mass="15484">MGAWSHEPFGNDTANDWADELEESSDFSIVEKAFNQIIESAEEYIDADIACEAHAAAEVLAQALGKGTQDDAYTEKVDAWLTKLTIKPHDLLIPKALQALSLLTTEDSELDELWQDSEEYSQWKANIDELKELLRAKL</sequence>
<dbReference type="AlphaFoldDB" id="A0A1H3IDT4"/>
<dbReference type="EMBL" id="FNPK01000006">
    <property type="protein sequence ID" value="SDY25866.1"/>
    <property type="molecule type" value="Genomic_DNA"/>
</dbReference>
<keyword evidence="2" id="KW-1185">Reference proteome</keyword>
<evidence type="ECO:0000313" key="2">
    <source>
        <dbReference type="Proteomes" id="UP000199035"/>
    </source>
</evidence>
<dbReference type="RefSeq" id="WP_092689013.1">
    <property type="nucleotide sequence ID" value="NZ_FNPK01000006.1"/>
</dbReference>
<organism evidence="1 2">
    <name type="scientific">Acinetobacter kyonggiensis</name>
    <dbReference type="NCBI Taxonomy" id="595670"/>
    <lineage>
        <taxon>Bacteria</taxon>
        <taxon>Pseudomonadati</taxon>
        <taxon>Pseudomonadota</taxon>
        <taxon>Gammaproteobacteria</taxon>
        <taxon>Moraxellales</taxon>
        <taxon>Moraxellaceae</taxon>
        <taxon>Acinetobacter</taxon>
    </lineage>
</organism>
<name>A0A1H3IDT4_9GAMM</name>
<gene>
    <name evidence="1" type="ORF">SAMN05421643_10695</name>
</gene>
<proteinExistence type="predicted"/>